<evidence type="ECO:0000259" key="2">
    <source>
        <dbReference type="PROSITE" id="PS51159"/>
    </source>
</evidence>
<feature type="compositionally biased region" description="Basic and acidic residues" evidence="1">
    <location>
        <begin position="91"/>
        <end position="114"/>
    </location>
</feature>
<comment type="caution">
    <text evidence="3">The sequence shown here is derived from an EMBL/GenBank/DDBJ whole genome shotgun (WGS) entry which is preliminary data.</text>
</comment>
<name>A0AAV7AV12_ENGPU</name>
<dbReference type="Proteomes" id="UP000824782">
    <property type="component" value="Unassembled WGS sequence"/>
</dbReference>
<dbReference type="EMBL" id="WNYA01000007">
    <property type="protein sequence ID" value="KAG8563180.1"/>
    <property type="molecule type" value="Genomic_DNA"/>
</dbReference>
<dbReference type="PANTHER" id="PTHR12307:SF55">
    <property type="entry name" value="PROTEIN PHOSPHATASE 1 REGULATORY SUBUNIT 3E"/>
    <property type="match status" value="1"/>
</dbReference>
<protein>
    <recommendedName>
        <fullName evidence="2">CBM21 domain-containing protein</fullName>
    </recommendedName>
</protein>
<dbReference type="InterPro" id="IPR050782">
    <property type="entry name" value="PP1_regulatory_subunit_3"/>
</dbReference>
<feature type="domain" description="CBM21" evidence="2">
    <location>
        <begin position="222"/>
        <end position="329"/>
    </location>
</feature>
<evidence type="ECO:0000313" key="4">
    <source>
        <dbReference type="Proteomes" id="UP000824782"/>
    </source>
</evidence>
<dbReference type="GO" id="GO:0000164">
    <property type="term" value="C:protein phosphatase type 1 complex"/>
    <property type="evidence" value="ECO:0007669"/>
    <property type="project" value="TreeGrafter"/>
</dbReference>
<dbReference type="GO" id="GO:0008157">
    <property type="term" value="F:protein phosphatase 1 binding"/>
    <property type="evidence" value="ECO:0007669"/>
    <property type="project" value="TreeGrafter"/>
</dbReference>
<dbReference type="InterPro" id="IPR005036">
    <property type="entry name" value="CBM21_dom"/>
</dbReference>
<gene>
    <name evidence="3" type="ORF">GDO81_015963</name>
</gene>
<dbReference type="PROSITE" id="PS51159">
    <property type="entry name" value="CBM21"/>
    <property type="match status" value="1"/>
</dbReference>
<proteinExistence type="predicted"/>
<evidence type="ECO:0000256" key="1">
    <source>
        <dbReference type="SAM" id="MobiDB-lite"/>
    </source>
</evidence>
<accession>A0AAV7AV12</accession>
<organism evidence="3 4">
    <name type="scientific">Engystomops pustulosus</name>
    <name type="common">Tungara frog</name>
    <name type="synonym">Physalaemus pustulosus</name>
    <dbReference type="NCBI Taxonomy" id="76066"/>
    <lineage>
        <taxon>Eukaryota</taxon>
        <taxon>Metazoa</taxon>
        <taxon>Chordata</taxon>
        <taxon>Craniata</taxon>
        <taxon>Vertebrata</taxon>
        <taxon>Euteleostomi</taxon>
        <taxon>Amphibia</taxon>
        <taxon>Batrachia</taxon>
        <taxon>Anura</taxon>
        <taxon>Neobatrachia</taxon>
        <taxon>Hyloidea</taxon>
        <taxon>Leptodactylidae</taxon>
        <taxon>Leiuperinae</taxon>
        <taxon>Engystomops</taxon>
    </lineage>
</organism>
<dbReference type="InterPro" id="IPR038175">
    <property type="entry name" value="CBM21_dom_sf"/>
</dbReference>
<dbReference type="Pfam" id="PF03370">
    <property type="entry name" value="CBM_21"/>
    <property type="match status" value="1"/>
</dbReference>
<dbReference type="GO" id="GO:2001069">
    <property type="term" value="F:glycogen binding"/>
    <property type="evidence" value="ECO:0007669"/>
    <property type="project" value="TreeGrafter"/>
</dbReference>
<dbReference type="AlphaFoldDB" id="A0AAV7AV12"/>
<dbReference type="GO" id="GO:0005979">
    <property type="term" value="P:regulation of glycogen biosynthetic process"/>
    <property type="evidence" value="ECO:0007669"/>
    <property type="project" value="TreeGrafter"/>
</dbReference>
<dbReference type="Gene3D" id="2.60.40.2440">
    <property type="entry name" value="Carbohydrate binding type-21 domain"/>
    <property type="match status" value="1"/>
</dbReference>
<reference evidence="3" key="1">
    <citation type="thesis" date="2020" institute="ProQuest LLC" country="789 East Eisenhower Parkway, Ann Arbor, MI, USA">
        <title>Comparative Genomics and Chromosome Evolution.</title>
        <authorList>
            <person name="Mudd A.B."/>
        </authorList>
    </citation>
    <scope>NUCLEOTIDE SEQUENCE</scope>
    <source>
        <strain evidence="3">237g6f4</strain>
        <tissue evidence="3">Blood</tissue>
    </source>
</reference>
<feature type="region of interest" description="Disordered" evidence="1">
    <location>
        <begin position="80"/>
        <end position="142"/>
    </location>
</feature>
<evidence type="ECO:0000313" key="3">
    <source>
        <dbReference type="EMBL" id="KAG8563180.1"/>
    </source>
</evidence>
<keyword evidence="4" id="KW-1185">Reference proteome</keyword>
<sequence length="349" mass="39039">MSSAMLSASSSSSGSCRDAMCVTTRQPQHLPPSIEHTLPLSCSGDTEESTRSACLGCMDTMPTHRHLLPRNFSCTAVLFGESPESPEDEDGNHGEEETVDKSKEPSKAVTRGREISVVPQSPTARRRAKSLPTPAERRHLEVAAPRKKEVRFADSLGLELTSVRHYNDADAPRVPYHVLAGLRCREACPAGAELSTLLLRPTPGSLQLEPLFTDPGSKSDFLDLVRQRKVCLETVHTDPFSVSGDLRVLNLCYEKEVMVRYTVDSWKTSSEVMASYQRGYSDRYSDRFTFKLLCPTLLNKEGMLEFAIRYKVCGTEYWDNNDGQNYKVKSHRATVSPPKEYESAWIHFI</sequence>
<dbReference type="PANTHER" id="PTHR12307">
    <property type="entry name" value="PROTEIN PHOSPHATASE 1 REGULATORY SUBUNIT"/>
    <property type="match status" value="1"/>
</dbReference>